<evidence type="ECO:0000256" key="1">
    <source>
        <dbReference type="SAM" id="MobiDB-lite"/>
    </source>
</evidence>
<evidence type="ECO:0000313" key="3">
    <source>
        <dbReference type="Proteomes" id="UP001596383"/>
    </source>
</evidence>
<sequence length="54" mass="5621">MSEGFGSGSHRTVRIIEYGLVTRIDDGNDGITGLGEQYLAGEPDAKGLEPAGGR</sequence>
<evidence type="ECO:0000313" key="2">
    <source>
        <dbReference type="EMBL" id="MFC6768968.1"/>
    </source>
</evidence>
<organism evidence="2 3">
    <name type="scientific">Natrinema soli</name>
    <dbReference type="NCBI Taxonomy" id="1930624"/>
    <lineage>
        <taxon>Archaea</taxon>
        <taxon>Methanobacteriati</taxon>
        <taxon>Methanobacteriota</taxon>
        <taxon>Stenosarchaea group</taxon>
        <taxon>Halobacteria</taxon>
        <taxon>Halobacteriales</taxon>
        <taxon>Natrialbaceae</taxon>
        <taxon>Natrinema</taxon>
    </lineage>
</organism>
<feature type="region of interest" description="Disordered" evidence="1">
    <location>
        <begin position="35"/>
        <end position="54"/>
    </location>
</feature>
<name>A0ABD5SVI8_9EURY</name>
<protein>
    <submittedName>
        <fullName evidence="2">Phage repressor protein</fullName>
    </submittedName>
</protein>
<dbReference type="EMBL" id="JBHSWV010000648">
    <property type="protein sequence ID" value="MFC6768968.1"/>
    <property type="molecule type" value="Genomic_DNA"/>
</dbReference>
<keyword evidence="3" id="KW-1185">Reference proteome</keyword>
<comment type="caution">
    <text evidence="2">The sequence shown here is derived from an EMBL/GenBank/DDBJ whole genome shotgun (WGS) entry which is preliminary data.</text>
</comment>
<accession>A0ABD5SVI8</accession>
<dbReference type="Proteomes" id="UP001596383">
    <property type="component" value="Unassembled WGS sequence"/>
</dbReference>
<dbReference type="AlphaFoldDB" id="A0ABD5SVI8"/>
<dbReference type="RefSeq" id="WP_273741693.1">
    <property type="nucleotide sequence ID" value="NZ_JAQIVI010000648.1"/>
</dbReference>
<proteinExistence type="predicted"/>
<gene>
    <name evidence="2" type="ORF">ACFQE6_29335</name>
</gene>
<reference evidence="2 3" key="1">
    <citation type="journal article" date="2019" name="Int. J. Syst. Evol. Microbiol.">
        <title>The Global Catalogue of Microorganisms (GCM) 10K type strain sequencing project: providing services to taxonomists for standard genome sequencing and annotation.</title>
        <authorList>
            <consortium name="The Broad Institute Genomics Platform"/>
            <consortium name="The Broad Institute Genome Sequencing Center for Infectious Disease"/>
            <person name="Wu L."/>
            <person name="Ma J."/>
        </authorList>
    </citation>
    <scope>NUCLEOTIDE SEQUENCE [LARGE SCALE GENOMIC DNA]</scope>
    <source>
        <strain evidence="2 3">LMG 29247</strain>
    </source>
</reference>